<evidence type="ECO:0000256" key="3">
    <source>
        <dbReference type="ARBA" id="ARBA00023163"/>
    </source>
</evidence>
<evidence type="ECO:0000313" key="5">
    <source>
        <dbReference type="EMBL" id="TDV49739.1"/>
    </source>
</evidence>
<reference evidence="5 6" key="1">
    <citation type="submission" date="2019-03" db="EMBL/GenBank/DDBJ databases">
        <title>Genomic Encyclopedia of Archaeal and Bacterial Type Strains, Phase II (KMG-II): from individual species to whole genera.</title>
        <authorList>
            <person name="Goeker M."/>
        </authorList>
    </citation>
    <scope>NUCLEOTIDE SEQUENCE [LARGE SCALE GENOMIC DNA]</scope>
    <source>
        <strain evidence="5 6">DSM 45499</strain>
    </source>
</reference>
<dbReference type="AlphaFoldDB" id="A0A4R7VKQ5"/>
<feature type="domain" description="HTH luxR-type" evidence="4">
    <location>
        <begin position="6"/>
        <end position="71"/>
    </location>
</feature>
<dbReference type="PROSITE" id="PS00622">
    <property type="entry name" value="HTH_LUXR_1"/>
    <property type="match status" value="1"/>
</dbReference>
<dbReference type="Gene3D" id="1.10.10.10">
    <property type="entry name" value="Winged helix-like DNA-binding domain superfamily/Winged helix DNA-binding domain"/>
    <property type="match status" value="1"/>
</dbReference>
<evidence type="ECO:0000256" key="1">
    <source>
        <dbReference type="ARBA" id="ARBA00023015"/>
    </source>
</evidence>
<dbReference type="PANTHER" id="PTHR44688:SF16">
    <property type="entry name" value="DNA-BINDING TRANSCRIPTIONAL ACTIVATOR DEVR_DOSR"/>
    <property type="match status" value="1"/>
</dbReference>
<comment type="caution">
    <text evidence="5">The sequence shown here is derived from an EMBL/GenBank/DDBJ whole genome shotgun (WGS) entry which is preliminary data.</text>
</comment>
<dbReference type="PRINTS" id="PR00038">
    <property type="entry name" value="HTHLUXR"/>
</dbReference>
<dbReference type="PROSITE" id="PS50043">
    <property type="entry name" value="HTH_LUXR_2"/>
    <property type="match status" value="1"/>
</dbReference>
<keyword evidence="2" id="KW-0238">DNA-binding</keyword>
<name>A0A4R7VKQ5_9PSEU</name>
<sequence>MRELSQHGPVPAVSAREVDVLRFIADGYSNAHIARSLSCSQHTVKNVIHAMMVRLQLRNRAHAAAYAVRTGLV</sequence>
<dbReference type="SMART" id="SM00421">
    <property type="entry name" value="HTH_LUXR"/>
    <property type="match status" value="1"/>
</dbReference>
<dbReference type="Pfam" id="PF00196">
    <property type="entry name" value="GerE"/>
    <property type="match status" value="1"/>
</dbReference>
<dbReference type="SUPFAM" id="SSF46894">
    <property type="entry name" value="C-terminal effector domain of the bipartite response regulators"/>
    <property type="match status" value="1"/>
</dbReference>
<keyword evidence="1" id="KW-0805">Transcription regulation</keyword>
<dbReference type="GO" id="GO:0006355">
    <property type="term" value="P:regulation of DNA-templated transcription"/>
    <property type="evidence" value="ECO:0007669"/>
    <property type="project" value="InterPro"/>
</dbReference>
<accession>A0A4R7VKQ5</accession>
<dbReference type="Proteomes" id="UP000294927">
    <property type="component" value="Unassembled WGS sequence"/>
</dbReference>
<gene>
    <name evidence="5" type="ORF">CLV71_10778</name>
</gene>
<organism evidence="5 6">
    <name type="scientific">Actinophytocola oryzae</name>
    <dbReference type="NCBI Taxonomy" id="502181"/>
    <lineage>
        <taxon>Bacteria</taxon>
        <taxon>Bacillati</taxon>
        <taxon>Actinomycetota</taxon>
        <taxon>Actinomycetes</taxon>
        <taxon>Pseudonocardiales</taxon>
        <taxon>Pseudonocardiaceae</taxon>
    </lineage>
</organism>
<dbReference type="InterPro" id="IPR000792">
    <property type="entry name" value="Tscrpt_reg_LuxR_C"/>
</dbReference>
<evidence type="ECO:0000313" key="6">
    <source>
        <dbReference type="Proteomes" id="UP000294927"/>
    </source>
</evidence>
<dbReference type="InterPro" id="IPR016032">
    <property type="entry name" value="Sig_transdc_resp-reg_C-effctor"/>
</dbReference>
<protein>
    <submittedName>
        <fullName evidence="5">Regulatory LuxR family protein</fullName>
    </submittedName>
</protein>
<proteinExistence type="predicted"/>
<dbReference type="PANTHER" id="PTHR44688">
    <property type="entry name" value="DNA-BINDING TRANSCRIPTIONAL ACTIVATOR DEVR_DOSR"/>
    <property type="match status" value="1"/>
</dbReference>
<dbReference type="RefSeq" id="WP_133904443.1">
    <property type="nucleotide sequence ID" value="NZ_SOCP01000007.1"/>
</dbReference>
<keyword evidence="3" id="KW-0804">Transcription</keyword>
<dbReference type="CDD" id="cd06170">
    <property type="entry name" value="LuxR_C_like"/>
    <property type="match status" value="1"/>
</dbReference>
<dbReference type="InterPro" id="IPR036388">
    <property type="entry name" value="WH-like_DNA-bd_sf"/>
</dbReference>
<dbReference type="OrthoDB" id="9808843at2"/>
<dbReference type="EMBL" id="SOCP01000007">
    <property type="protein sequence ID" value="TDV49739.1"/>
    <property type="molecule type" value="Genomic_DNA"/>
</dbReference>
<evidence type="ECO:0000259" key="4">
    <source>
        <dbReference type="PROSITE" id="PS50043"/>
    </source>
</evidence>
<evidence type="ECO:0000256" key="2">
    <source>
        <dbReference type="ARBA" id="ARBA00023125"/>
    </source>
</evidence>
<keyword evidence="6" id="KW-1185">Reference proteome</keyword>
<dbReference type="GO" id="GO:0003677">
    <property type="term" value="F:DNA binding"/>
    <property type="evidence" value="ECO:0007669"/>
    <property type="project" value="UniProtKB-KW"/>
</dbReference>